<evidence type="ECO:0000256" key="7">
    <source>
        <dbReference type="ARBA" id="ARBA00032535"/>
    </source>
</evidence>
<dbReference type="PANTHER" id="PTHR12112:SF22">
    <property type="entry name" value="MANGANESE-DEPENDENT INORGANIC PYROPHOSPHATASE-RELATED"/>
    <property type="match status" value="1"/>
</dbReference>
<dbReference type="Pfam" id="PF00571">
    <property type="entry name" value="CBS"/>
    <property type="match status" value="2"/>
</dbReference>
<reference evidence="11 12" key="1">
    <citation type="submission" date="2015-10" db="EMBL/GenBank/DDBJ databases">
        <title>Candidatus Desulfofervidus auxilii, a hydrogenotrophic sulfate-reducing bacterium involved in the thermophilic anaerobic oxidation of methane.</title>
        <authorList>
            <person name="Krukenberg V."/>
            <person name="Richter M."/>
            <person name="Wegener G."/>
        </authorList>
    </citation>
    <scope>NUCLEOTIDE SEQUENCE [LARGE SCALE GENOMIC DNA]</scope>
    <source>
        <strain evidence="11 12">HS1</strain>
    </source>
</reference>
<proteinExistence type="predicted"/>
<evidence type="ECO:0000256" key="5">
    <source>
        <dbReference type="ARBA" id="ARBA00022801"/>
    </source>
</evidence>
<dbReference type="KEGG" id="daw:HS1_000311"/>
<keyword evidence="9" id="KW-0129">CBS domain</keyword>
<keyword evidence="4" id="KW-0479">Metal-binding</keyword>
<dbReference type="InterPro" id="IPR010766">
    <property type="entry name" value="DRTGG"/>
</dbReference>
<name>A0A7U4QIR8_DESA2</name>
<dbReference type="EC" id="3.6.1.1" evidence="3"/>
<dbReference type="RefSeq" id="WP_066060418.1">
    <property type="nucleotide sequence ID" value="NZ_CP013015.1"/>
</dbReference>
<evidence type="ECO:0000256" key="8">
    <source>
        <dbReference type="ARBA" id="ARBA00047820"/>
    </source>
</evidence>
<keyword evidence="5" id="KW-0378">Hydrolase</keyword>
<sequence>MIGSKRVFVIGHRNPDSDSVCAAIAYAYFKNSMDKQHLYIPARAGALLKETQFILDYFKIETPILVTNLSSTVSDLNLKTPITAFLHQSIKDVAMIMKERNIDTVPIVDEYQRLLGVTGYKDIAKYYIDRIKWDEVTTSVSVDLKTLVQTLQARILANPKKVKTLTGRILIAAMQKGTILHYIKKGDIAIVGDRTDIQADLIKSGCKALILTDETSVSEEIIKLAKKHSTLLLSTPYSSFTVSNLLPLAVPVKAAMRQDVPVVFLETPIGEVKKKVLESVYRCALVVDSERRLISIITRSDLIYSIKKKVILVDHNEKSQAVTGVEEAEILEIIDHHRLGDISTLKPIFVYNDPVGSTCTIVGELITLHNIDIPAEIAGVLLGGILSDTLILSLSTTTQRDKKMAQVLAKKAGIDIETFGRELIKSQVDLNHKSPREILLQDFKENIIGEKKIGIGQILILDRQELNPLEREIKKEMEKIRKEKGYDLVVFLIANPFEKKGEEVWVKGEKEIVEKAFGVKVKGDCCFISSILSRKKDFIPKIGYSFEQI</sequence>
<dbReference type="Pfam" id="PF01368">
    <property type="entry name" value="DHH"/>
    <property type="match status" value="1"/>
</dbReference>
<feature type="domain" description="CBS" evidence="10">
    <location>
        <begin position="256"/>
        <end position="313"/>
    </location>
</feature>
<evidence type="ECO:0000256" key="4">
    <source>
        <dbReference type="ARBA" id="ARBA00022723"/>
    </source>
</evidence>
<dbReference type="SMART" id="SM00116">
    <property type="entry name" value="CBS"/>
    <property type="match status" value="2"/>
</dbReference>
<dbReference type="Pfam" id="PF02833">
    <property type="entry name" value="DHHA2"/>
    <property type="match status" value="1"/>
</dbReference>
<comment type="subunit">
    <text evidence="2">Homohexamer.</text>
</comment>
<keyword evidence="6" id="KW-0464">Manganese</keyword>
<dbReference type="InterPro" id="IPR028979">
    <property type="entry name" value="Ser_kin/Pase_Hpr-like_N_sf"/>
</dbReference>
<evidence type="ECO:0000313" key="12">
    <source>
        <dbReference type="Proteomes" id="UP000070560"/>
    </source>
</evidence>
<dbReference type="EMBL" id="CP013015">
    <property type="protein sequence ID" value="AMM40117.1"/>
    <property type="molecule type" value="Genomic_DNA"/>
</dbReference>
<evidence type="ECO:0000256" key="6">
    <source>
        <dbReference type="ARBA" id="ARBA00023211"/>
    </source>
</evidence>
<dbReference type="GO" id="GO:0005737">
    <property type="term" value="C:cytoplasm"/>
    <property type="evidence" value="ECO:0007669"/>
    <property type="project" value="InterPro"/>
</dbReference>
<keyword evidence="12" id="KW-1185">Reference proteome</keyword>
<dbReference type="InterPro" id="IPR038763">
    <property type="entry name" value="DHH_sf"/>
</dbReference>
<dbReference type="InterPro" id="IPR038222">
    <property type="entry name" value="DHHA2_dom_sf"/>
</dbReference>
<dbReference type="OrthoDB" id="9766150at2"/>
<organism evidence="11 12">
    <name type="scientific">Desulfofervidus auxilii</name>
    <dbReference type="NCBI Taxonomy" id="1621989"/>
    <lineage>
        <taxon>Bacteria</taxon>
        <taxon>Pseudomonadati</taxon>
        <taxon>Thermodesulfobacteriota</taxon>
        <taxon>Candidatus Desulfofervidia</taxon>
        <taxon>Candidatus Desulfofervidales</taxon>
        <taxon>Candidatus Desulfofervidaceae</taxon>
        <taxon>Candidatus Desulfofervidus</taxon>
    </lineage>
</organism>
<comment type="cofactor">
    <cofactor evidence="1">
        <name>Mn(2+)</name>
        <dbReference type="ChEBI" id="CHEBI:29035"/>
    </cofactor>
</comment>
<dbReference type="SUPFAM" id="SSF75138">
    <property type="entry name" value="HprK N-terminal domain-like"/>
    <property type="match status" value="1"/>
</dbReference>
<evidence type="ECO:0000313" key="11">
    <source>
        <dbReference type="EMBL" id="AMM40117.1"/>
    </source>
</evidence>
<dbReference type="Gene3D" id="3.40.1390.20">
    <property type="entry name" value="HprK N-terminal domain-like"/>
    <property type="match status" value="1"/>
</dbReference>
<dbReference type="Gene3D" id="3.90.1640.10">
    <property type="entry name" value="inorganic pyrophosphatase (n-terminal core)"/>
    <property type="match status" value="2"/>
</dbReference>
<dbReference type="NCBIfam" id="NF011442">
    <property type="entry name" value="PRK14869.1-4"/>
    <property type="match status" value="1"/>
</dbReference>
<dbReference type="Gene3D" id="3.10.310.20">
    <property type="entry name" value="DHHA2 domain"/>
    <property type="match status" value="1"/>
</dbReference>
<dbReference type="Proteomes" id="UP000070560">
    <property type="component" value="Chromosome"/>
</dbReference>
<gene>
    <name evidence="11" type="ORF">HS1_000311</name>
</gene>
<dbReference type="InterPro" id="IPR001667">
    <property type="entry name" value="DDH_dom"/>
</dbReference>
<evidence type="ECO:0000259" key="10">
    <source>
        <dbReference type="PROSITE" id="PS51371"/>
    </source>
</evidence>
<dbReference type="InterPro" id="IPR004097">
    <property type="entry name" value="DHHA2"/>
</dbReference>
<evidence type="ECO:0000256" key="2">
    <source>
        <dbReference type="ARBA" id="ARBA00011643"/>
    </source>
</evidence>
<feature type="domain" description="CBS" evidence="10">
    <location>
        <begin position="77"/>
        <end position="135"/>
    </location>
</feature>
<protein>
    <recommendedName>
        <fullName evidence="3">inorganic diphosphatase</fullName>
        <ecNumber evidence="3">3.6.1.1</ecNumber>
    </recommendedName>
    <alternativeName>
        <fullName evidence="7">Pyrophosphate phospho-hydrolase</fullName>
    </alternativeName>
</protein>
<dbReference type="NCBIfam" id="NF011443">
    <property type="entry name" value="PRK14869.1-5"/>
    <property type="match status" value="1"/>
</dbReference>
<comment type="catalytic activity">
    <reaction evidence="8">
        <text>diphosphate + H2O = 2 phosphate + H(+)</text>
        <dbReference type="Rhea" id="RHEA:24576"/>
        <dbReference type="ChEBI" id="CHEBI:15377"/>
        <dbReference type="ChEBI" id="CHEBI:15378"/>
        <dbReference type="ChEBI" id="CHEBI:33019"/>
        <dbReference type="ChEBI" id="CHEBI:43474"/>
        <dbReference type="EC" id="3.6.1.1"/>
    </reaction>
</comment>
<dbReference type="SUPFAM" id="SSF54631">
    <property type="entry name" value="CBS-domain pair"/>
    <property type="match status" value="1"/>
</dbReference>
<dbReference type="SMART" id="SM01131">
    <property type="entry name" value="DHHA2"/>
    <property type="match status" value="1"/>
</dbReference>
<dbReference type="CDD" id="cd02205">
    <property type="entry name" value="CBS_pair_SF"/>
    <property type="match status" value="1"/>
</dbReference>
<dbReference type="InterPro" id="IPR000644">
    <property type="entry name" value="CBS_dom"/>
</dbReference>
<dbReference type="GO" id="GO:0046872">
    <property type="term" value="F:metal ion binding"/>
    <property type="evidence" value="ECO:0007669"/>
    <property type="project" value="UniProtKB-KW"/>
</dbReference>
<dbReference type="GO" id="GO:0004427">
    <property type="term" value="F:inorganic diphosphate phosphatase activity"/>
    <property type="evidence" value="ECO:0007669"/>
    <property type="project" value="UniProtKB-EC"/>
</dbReference>
<evidence type="ECO:0000256" key="3">
    <source>
        <dbReference type="ARBA" id="ARBA00012146"/>
    </source>
</evidence>
<dbReference type="InterPro" id="IPR046342">
    <property type="entry name" value="CBS_dom_sf"/>
</dbReference>
<evidence type="ECO:0000256" key="9">
    <source>
        <dbReference type="PROSITE-ProRule" id="PRU00703"/>
    </source>
</evidence>
<dbReference type="Pfam" id="PF07085">
    <property type="entry name" value="DRTGG"/>
    <property type="match status" value="1"/>
</dbReference>
<dbReference type="SUPFAM" id="SSF64182">
    <property type="entry name" value="DHH phosphoesterases"/>
    <property type="match status" value="1"/>
</dbReference>
<dbReference type="PROSITE" id="PS51371">
    <property type="entry name" value="CBS"/>
    <property type="match status" value="2"/>
</dbReference>
<accession>A0A7U4QIR8</accession>
<dbReference type="PANTHER" id="PTHR12112">
    <property type="entry name" value="BNIP - RELATED"/>
    <property type="match status" value="1"/>
</dbReference>
<dbReference type="AlphaFoldDB" id="A0A7U4QIR8"/>
<evidence type="ECO:0000256" key="1">
    <source>
        <dbReference type="ARBA" id="ARBA00001936"/>
    </source>
</evidence>